<dbReference type="RefSeq" id="XP_018384698.1">
    <property type="nucleotide sequence ID" value="XM_018530332.1"/>
</dbReference>
<reference evidence="2 3" key="1">
    <citation type="submission" date="2016-05" db="EMBL/GenBank/DDBJ databases">
        <title>Comparative analysis of secretome profiles of manganese(II)-oxidizing ascomycete fungi.</title>
        <authorList>
            <consortium name="DOE Joint Genome Institute"/>
            <person name="Zeiner C.A."/>
            <person name="Purvine S.O."/>
            <person name="Zink E.M."/>
            <person name="Wu S."/>
            <person name="Pasa-Tolic L."/>
            <person name="Chaput D.L."/>
            <person name="Haridas S."/>
            <person name="Grigoriev I.V."/>
            <person name="Santelli C.M."/>
            <person name="Hansel C.M."/>
        </authorList>
    </citation>
    <scope>NUCLEOTIDE SEQUENCE [LARGE SCALE GENOMIC DNA]</scope>
    <source>
        <strain evidence="2 3">SRC1lrK2f</strain>
    </source>
</reference>
<dbReference type="GeneID" id="29115926"/>
<sequence>MAVPIRNSNVCASSRRVLRTKTTSSPSPLAPRSAYPSTPNFTGMRNPSFALSLAFLEVLQLPVKSFCRDCTFGKIVGSSTSAPRVRILVNPAYEEPCQAPLRTGFTALPVPVPRFVGRAECNNDTRIQTCSYNNDCSALRCRVTRSLGLTKSAP</sequence>
<dbReference type="VEuPathDB" id="FungiDB:CC77DRAFT_155774"/>
<dbReference type="AlphaFoldDB" id="A0A177DIV9"/>
<dbReference type="Proteomes" id="UP000077248">
    <property type="component" value="Unassembled WGS sequence"/>
</dbReference>
<evidence type="ECO:0000313" key="2">
    <source>
        <dbReference type="EMBL" id="OAG19277.1"/>
    </source>
</evidence>
<keyword evidence="3" id="KW-1185">Reference proteome</keyword>
<proteinExistence type="predicted"/>
<evidence type="ECO:0000256" key="1">
    <source>
        <dbReference type="SAM" id="MobiDB-lite"/>
    </source>
</evidence>
<dbReference type="EMBL" id="KV441481">
    <property type="protein sequence ID" value="OAG19277.1"/>
    <property type="molecule type" value="Genomic_DNA"/>
</dbReference>
<organism evidence="2 3">
    <name type="scientific">Alternaria alternata</name>
    <name type="common">Alternaria rot fungus</name>
    <name type="synonym">Torula alternata</name>
    <dbReference type="NCBI Taxonomy" id="5599"/>
    <lineage>
        <taxon>Eukaryota</taxon>
        <taxon>Fungi</taxon>
        <taxon>Dikarya</taxon>
        <taxon>Ascomycota</taxon>
        <taxon>Pezizomycotina</taxon>
        <taxon>Dothideomycetes</taxon>
        <taxon>Pleosporomycetidae</taxon>
        <taxon>Pleosporales</taxon>
        <taxon>Pleosporineae</taxon>
        <taxon>Pleosporaceae</taxon>
        <taxon>Alternaria</taxon>
        <taxon>Alternaria sect. Alternaria</taxon>
        <taxon>Alternaria alternata complex</taxon>
    </lineage>
</organism>
<protein>
    <submittedName>
        <fullName evidence="2">Uncharacterized protein</fullName>
    </submittedName>
</protein>
<dbReference type="KEGG" id="aalt:CC77DRAFT_155774"/>
<evidence type="ECO:0000313" key="3">
    <source>
        <dbReference type="Proteomes" id="UP000077248"/>
    </source>
</evidence>
<feature type="region of interest" description="Disordered" evidence="1">
    <location>
        <begin position="17"/>
        <end position="38"/>
    </location>
</feature>
<gene>
    <name evidence="2" type="ORF">CC77DRAFT_155774</name>
</gene>
<accession>A0A177DIV9</accession>
<name>A0A177DIV9_ALTAL</name>